<dbReference type="KEGG" id="vg:932260"/>
<protein>
    <recommendedName>
        <fullName evidence="3">Terminase small subunit</fullName>
    </recommendedName>
</protein>
<keyword evidence="2" id="KW-1185">Reference proteome</keyword>
<evidence type="ECO:0000313" key="1">
    <source>
        <dbReference type="EMBL" id="AAD17571.1"/>
    </source>
</evidence>
<reference evidence="1 2" key="1">
    <citation type="journal article" date="1998" name="Tuber. Lung Dis.">
        <title>Mycobacteriophage TM4: genome structure and gene expression.</title>
        <authorList>
            <person name="Ford M.E."/>
            <person name="Stenstrom C."/>
            <person name="Hendrix R.W."/>
            <person name="Hatfull G.F."/>
        </authorList>
    </citation>
    <scope>NUCLEOTIDE SEQUENCE</scope>
</reference>
<evidence type="ECO:0000313" key="2">
    <source>
        <dbReference type="Proteomes" id="UP000002133"/>
    </source>
</evidence>
<proteinExistence type="predicted"/>
<evidence type="ECO:0008006" key="3">
    <source>
        <dbReference type="Google" id="ProtNLM"/>
    </source>
</evidence>
<dbReference type="RefSeq" id="NP_569739.1">
    <property type="nucleotide sequence ID" value="NC_003387.1"/>
</dbReference>
<gene>
    <name evidence="1" type="primary">3</name>
    <name evidence="1" type="ORF">TM4_3</name>
</gene>
<name>Q9ZX74_BPMT4</name>
<dbReference type="Proteomes" id="UP000002133">
    <property type="component" value="Segment"/>
</dbReference>
<dbReference type="EMBL" id="AF068845">
    <property type="protein sequence ID" value="AAD17571.1"/>
    <property type="molecule type" value="Genomic_DNA"/>
</dbReference>
<sequence length="83" mass="8487">MAVKSVAAAAADGDRRELLVAMRARVATAVEDPETPARDLAALTRRLLEIANEIAAIDAQAEQGEGSVAAAAATPDEPFDGDA</sequence>
<organismHost>
    <name type="scientific">Mycobacterium</name>
    <dbReference type="NCBI Taxonomy" id="1763"/>
</organismHost>
<organism evidence="1 2">
    <name type="scientific">Mycobacterium phage TM4</name>
    <name type="common">Mycobacteriophage TM4</name>
    <dbReference type="NCBI Taxonomy" id="88870"/>
    <lineage>
        <taxon>Viruses</taxon>
        <taxon>Duplodnaviria</taxon>
        <taxon>Heunggongvirae</taxon>
        <taxon>Uroviricota</taxon>
        <taxon>Caudoviricetes</taxon>
        <taxon>Weiservirinae</taxon>
        <taxon>Timquatrovirus</taxon>
        <taxon>Timquatrovirus TM4</taxon>
        <taxon>Mycobacterium virus TM4</taxon>
    </lineage>
</organism>
<dbReference type="OrthoDB" id="25076at10239"/>
<accession>Q9ZX74</accession>